<proteinExistence type="predicted"/>
<keyword evidence="2" id="KW-0378">Hydrolase</keyword>
<name>A0A1C3N6K1_9ACTN</name>
<reference evidence="3" key="1">
    <citation type="submission" date="2016-06" db="EMBL/GenBank/DDBJ databases">
        <authorList>
            <person name="Varghese N."/>
            <person name="Submissions Spin"/>
        </authorList>
    </citation>
    <scope>NUCLEOTIDE SEQUENCE [LARGE SCALE GENOMIC DNA]</scope>
    <source>
        <strain evidence="3">DSM 45344</strain>
    </source>
</reference>
<dbReference type="PANTHER" id="PTHR46649:SF4">
    <property type="entry name" value="HALOACID DEHALOGENASE-LIKE HYDROLASE (HAD) SUPERFAMILY PROTEIN"/>
    <property type="match status" value="1"/>
</dbReference>
<evidence type="ECO:0000313" key="2">
    <source>
        <dbReference type="EMBL" id="SBV28201.1"/>
    </source>
</evidence>
<dbReference type="STRING" id="307121.GA0070620_3735"/>
<dbReference type="GO" id="GO:0016787">
    <property type="term" value="F:hydrolase activity"/>
    <property type="evidence" value="ECO:0007669"/>
    <property type="project" value="UniProtKB-KW"/>
</dbReference>
<feature type="compositionally biased region" description="Low complexity" evidence="1">
    <location>
        <begin position="257"/>
        <end position="266"/>
    </location>
</feature>
<feature type="region of interest" description="Disordered" evidence="1">
    <location>
        <begin position="248"/>
        <end position="278"/>
    </location>
</feature>
<dbReference type="NCBIfam" id="TIGR01509">
    <property type="entry name" value="HAD-SF-IA-v3"/>
    <property type="match status" value="1"/>
</dbReference>
<protein>
    <submittedName>
        <fullName evidence="2">Putative hydrolase of the HAD superfamily</fullName>
    </submittedName>
</protein>
<dbReference type="InterPro" id="IPR036412">
    <property type="entry name" value="HAD-like_sf"/>
</dbReference>
<dbReference type="PATRIC" id="fig|307121.4.peg.3807"/>
<dbReference type="SFLD" id="SFLDG01129">
    <property type="entry name" value="C1.5:_HAD__Beta-PGM__Phosphata"/>
    <property type="match status" value="1"/>
</dbReference>
<dbReference type="InterPro" id="IPR023214">
    <property type="entry name" value="HAD_sf"/>
</dbReference>
<dbReference type="InterPro" id="IPR006439">
    <property type="entry name" value="HAD-SF_hydro_IA"/>
</dbReference>
<dbReference type="AlphaFoldDB" id="A0A1C3N6K1"/>
<dbReference type="PRINTS" id="PR00413">
    <property type="entry name" value="HADHALOGNASE"/>
</dbReference>
<dbReference type="Pfam" id="PF00702">
    <property type="entry name" value="Hydrolase"/>
    <property type="match status" value="1"/>
</dbReference>
<dbReference type="OrthoDB" id="9795007at2"/>
<evidence type="ECO:0000256" key="1">
    <source>
        <dbReference type="SAM" id="MobiDB-lite"/>
    </source>
</evidence>
<dbReference type="PANTHER" id="PTHR46649">
    <property type="match status" value="1"/>
</dbReference>
<dbReference type="SFLD" id="SFLDS00003">
    <property type="entry name" value="Haloacid_Dehalogenase"/>
    <property type="match status" value="1"/>
</dbReference>
<sequence length="278" mass="29554">MPSYQAVLFDFFGTLTRSVQRGAAHSGVAELLGCPHETLTDVLDRTFYERATGRLGDDEATMRWLCAQAGVHPSDAVVRAAVASRHRAVRADTRLRRDAVSTLAALRRRGLRTGLISDCTHELPAFLPRLPIASLLDVRVLSVEVGRCKPDPELYLAACRRLGLAPEDCLYVGDGGSQELTGAERAGLSAARLAAPDLTEHMVFNADLDWVGPVLGSLREVLDLVDNGPVVDALPVSAGAPGADGTVFVPPAPPVSPGAARLASRTAGRRRRAARQPG</sequence>
<keyword evidence="3" id="KW-1185">Reference proteome</keyword>
<dbReference type="SUPFAM" id="SSF56784">
    <property type="entry name" value="HAD-like"/>
    <property type="match status" value="1"/>
</dbReference>
<evidence type="ECO:0000313" key="3">
    <source>
        <dbReference type="Proteomes" id="UP000199393"/>
    </source>
</evidence>
<dbReference type="Proteomes" id="UP000199393">
    <property type="component" value="Chromosome I"/>
</dbReference>
<dbReference type="Gene3D" id="3.40.50.1000">
    <property type="entry name" value="HAD superfamily/HAD-like"/>
    <property type="match status" value="1"/>
</dbReference>
<feature type="compositionally biased region" description="Basic residues" evidence="1">
    <location>
        <begin position="267"/>
        <end position="278"/>
    </location>
</feature>
<accession>A0A1C3N6K1</accession>
<dbReference type="NCBIfam" id="TIGR01549">
    <property type="entry name" value="HAD-SF-IA-v1"/>
    <property type="match status" value="1"/>
</dbReference>
<organism evidence="2 3">
    <name type="scientific">Micromonospora krabiensis</name>
    <dbReference type="NCBI Taxonomy" id="307121"/>
    <lineage>
        <taxon>Bacteria</taxon>
        <taxon>Bacillati</taxon>
        <taxon>Actinomycetota</taxon>
        <taxon>Actinomycetes</taxon>
        <taxon>Micromonosporales</taxon>
        <taxon>Micromonosporaceae</taxon>
        <taxon>Micromonospora</taxon>
    </lineage>
</organism>
<dbReference type="EMBL" id="LT598496">
    <property type="protein sequence ID" value="SBV28201.1"/>
    <property type="molecule type" value="Genomic_DNA"/>
</dbReference>
<gene>
    <name evidence="2" type="ORF">GA0070620_3735</name>
</gene>